<sequence length="154" mass="17417">MHTYLSEAELVFVLPQFRRREILWVLSLLSALLPVTAGYYLGPTAFALALGVAAALGWWLHTWYRNGGVTAVGPQGITTRPGALPARTTPWHEVTSIDIDTRPTTRWGDIRTLRVRREHGRTLRVPVLVDASYAPDPDFEDKCEQIVDCWERYA</sequence>
<evidence type="ECO:0008006" key="4">
    <source>
        <dbReference type="Google" id="ProtNLM"/>
    </source>
</evidence>
<keyword evidence="1" id="KW-0472">Membrane</keyword>
<feature type="transmembrane region" description="Helical" evidence="1">
    <location>
        <begin position="46"/>
        <end position="64"/>
    </location>
</feature>
<accession>A0A7W7VVZ0</accession>
<evidence type="ECO:0000313" key="3">
    <source>
        <dbReference type="Proteomes" id="UP000540506"/>
    </source>
</evidence>
<evidence type="ECO:0000313" key="2">
    <source>
        <dbReference type="EMBL" id="MBB4924388.1"/>
    </source>
</evidence>
<comment type="caution">
    <text evidence="2">The sequence shown here is derived from an EMBL/GenBank/DDBJ whole genome shotgun (WGS) entry which is preliminary data.</text>
</comment>
<keyword evidence="3" id="KW-1185">Reference proteome</keyword>
<protein>
    <recommendedName>
        <fullName evidence="4">PH domain-containing protein</fullName>
    </recommendedName>
</protein>
<name>A0A7W7VVZ0_KITKI</name>
<keyword evidence="1" id="KW-0812">Transmembrane</keyword>
<dbReference type="EMBL" id="JACHJV010000001">
    <property type="protein sequence ID" value="MBB4924388.1"/>
    <property type="molecule type" value="Genomic_DNA"/>
</dbReference>
<dbReference type="Proteomes" id="UP000540506">
    <property type="component" value="Unassembled WGS sequence"/>
</dbReference>
<keyword evidence="1" id="KW-1133">Transmembrane helix</keyword>
<evidence type="ECO:0000256" key="1">
    <source>
        <dbReference type="SAM" id="Phobius"/>
    </source>
</evidence>
<dbReference type="RefSeq" id="WP_184936345.1">
    <property type="nucleotide sequence ID" value="NZ_JACHJV010000001.1"/>
</dbReference>
<reference evidence="2 3" key="1">
    <citation type="submission" date="2020-08" db="EMBL/GenBank/DDBJ databases">
        <title>Sequencing the genomes of 1000 actinobacteria strains.</title>
        <authorList>
            <person name="Klenk H.-P."/>
        </authorList>
    </citation>
    <scope>NUCLEOTIDE SEQUENCE [LARGE SCALE GENOMIC DNA]</scope>
    <source>
        <strain evidence="2 3">DSM 41654</strain>
    </source>
</reference>
<organism evidence="2 3">
    <name type="scientific">Kitasatospora kifunensis</name>
    <name type="common">Streptomyces kifunensis</name>
    <dbReference type="NCBI Taxonomy" id="58351"/>
    <lineage>
        <taxon>Bacteria</taxon>
        <taxon>Bacillati</taxon>
        <taxon>Actinomycetota</taxon>
        <taxon>Actinomycetes</taxon>
        <taxon>Kitasatosporales</taxon>
        <taxon>Streptomycetaceae</taxon>
        <taxon>Kitasatospora</taxon>
    </lineage>
</organism>
<dbReference type="AlphaFoldDB" id="A0A7W7VVZ0"/>
<proteinExistence type="predicted"/>
<gene>
    <name evidence="2" type="ORF">FHR34_003381</name>
</gene>